<dbReference type="InterPro" id="IPR000504">
    <property type="entry name" value="RRM_dom"/>
</dbReference>
<dbReference type="InterPro" id="IPR037215">
    <property type="entry name" value="GUN4-like_sf"/>
</dbReference>
<dbReference type="PANTHER" id="PTHR34800:SF1">
    <property type="entry name" value="TETRAPYRROLE-BINDING PROTEIN, CHLOROPLASTIC"/>
    <property type="match status" value="1"/>
</dbReference>
<protein>
    <recommendedName>
        <fullName evidence="2">RRM domain-containing protein</fullName>
    </recommendedName>
</protein>
<evidence type="ECO:0000259" key="2">
    <source>
        <dbReference type="PROSITE" id="PS50102"/>
    </source>
</evidence>
<dbReference type="InterPro" id="IPR012677">
    <property type="entry name" value="Nucleotide-bd_a/b_plait_sf"/>
</dbReference>
<dbReference type="InterPro" id="IPR035979">
    <property type="entry name" value="RBD_domain_sf"/>
</dbReference>
<dbReference type="Pfam" id="PF00076">
    <property type="entry name" value="RRM_1"/>
    <property type="match status" value="1"/>
</dbReference>
<proteinExistence type="predicted"/>
<name>A0A2N9ILK2_FAGSY</name>
<dbReference type="GO" id="GO:0046906">
    <property type="term" value="F:tetrapyrrole binding"/>
    <property type="evidence" value="ECO:0007669"/>
    <property type="project" value="TreeGrafter"/>
</dbReference>
<dbReference type="SUPFAM" id="SSF140869">
    <property type="entry name" value="GUN4-like"/>
    <property type="match status" value="1"/>
</dbReference>
<dbReference type="AlphaFoldDB" id="A0A2N9ILK2"/>
<dbReference type="GO" id="GO:0009507">
    <property type="term" value="C:chloroplast"/>
    <property type="evidence" value="ECO:0007669"/>
    <property type="project" value="TreeGrafter"/>
</dbReference>
<dbReference type="Gene3D" id="3.30.70.330">
    <property type="match status" value="1"/>
</dbReference>
<dbReference type="SUPFAM" id="SSF54928">
    <property type="entry name" value="RNA-binding domain, RBD"/>
    <property type="match status" value="1"/>
</dbReference>
<dbReference type="Gene3D" id="1.10.10.1770">
    <property type="entry name" value="Gun4-like"/>
    <property type="match status" value="1"/>
</dbReference>
<evidence type="ECO:0000313" key="3">
    <source>
        <dbReference type="EMBL" id="SPD25338.1"/>
    </source>
</evidence>
<dbReference type="FunFam" id="1.10.10.1770:FF:000001">
    <property type="entry name" value="Tetrapyrrole-binding protein, chloroplastic"/>
    <property type="match status" value="1"/>
</dbReference>
<dbReference type="GO" id="GO:0010019">
    <property type="term" value="P:chloroplast-nucleus signaling pathway"/>
    <property type="evidence" value="ECO:0007669"/>
    <property type="project" value="TreeGrafter"/>
</dbReference>
<dbReference type="PROSITE" id="PS50102">
    <property type="entry name" value="RRM"/>
    <property type="match status" value="1"/>
</dbReference>
<dbReference type="EMBL" id="OIVN01006113">
    <property type="protein sequence ID" value="SPD25338.1"/>
    <property type="molecule type" value="Genomic_DNA"/>
</dbReference>
<dbReference type="Pfam" id="PF05419">
    <property type="entry name" value="GUN4"/>
    <property type="match status" value="1"/>
</dbReference>
<dbReference type="Gene3D" id="1.25.40.620">
    <property type="match status" value="1"/>
</dbReference>
<keyword evidence="1" id="KW-0694">RNA-binding</keyword>
<dbReference type="PANTHER" id="PTHR34800">
    <property type="entry name" value="TETRAPYRROLE-BINDING PROTEIN, CHLOROPLASTIC"/>
    <property type="match status" value="1"/>
</dbReference>
<dbReference type="CDD" id="cd16383">
    <property type="entry name" value="GUN4"/>
    <property type="match status" value="1"/>
</dbReference>
<evidence type="ECO:0000256" key="1">
    <source>
        <dbReference type="PROSITE-ProRule" id="PRU00176"/>
    </source>
</evidence>
<dbReference type="InterPro" id="IPR008629">
    <property type="entry name" value="GUN4-like"/>
</dbReference>
<dbReference type="SMART" id="SM00360">
    <property type="entry name" value="RRM"/>
    <property type="match status" value="1"/>
</dbReference>
<accession>A0A2N9ILK2</accession>
<organism evidence="3">
    <name type="scientific">Fagus sylvatica</name>
    <name type="common">Beechnut</name>
    <dbReference type="NCBI Taxonomy" id="28930"/>
    <lineage>
        <taxon>Eukaryota</taxon>
        <taxon>Viridiplantae</taxon>
        <taxon>Streptophyta</taxon>
        <taxon>Embryophyta</taxon>
        <taxon>Tracheophyta</taxon>
        <taxon>Spermatophyta</taxon>
        <taxon>Magnoliopsida</taxon>
        <taxon>eudicotyledons</taxon>
        <taxon>Gunneridae</taxon>
        <taxon>Pentapetalae</taxon>
        <taxon>rosids</taxon>
        <taxon>fabids</taxon>
        <taxon>Fagales</taxon>
        <taxon>Fagaceae</taxon>
        <taxon>Fagus</taxon>
    </lineage>
</organism>
<sequence>MASSAAQADYAAFEEKVKRTVYLDNLSPQVTEPVVRTALNQFGNVKSVQFIPNYIEPKNIPQCVLVEMENSRQAAAVVSEISQYPFMMSGMPRPVRARPAEVGMFSDRPIMPGRRIQCCWLDEKDPDFETAQKIKRLTRKHAAEAAFLLKTLLLPLSSSNPPPPPPPPHTTISLSHTLSTSFTTFSTTSTTPSTSQAISFDLLQNHLSNKNFKQADEETRRLLIVLAGEPAQKRGYVFFSEVQFIPKQDLKTIDELWKQHSNNKFGYSVQKKIYDKADRDFSKFFRKVRWVKKLDTEVEQYNYRAFPTEFIWELNDDTPEGHLPLTNALRGTQLLNSILTHPAFGNMEEEEDKEQVVVEESSSNNGGLKGLRDGSKPLSNRVFIPDYSF</sequence>
<gene>
    <name evidence="3" type="ORF">FSB_LOCUS53220</name>
</gene>
<dbReference type="CDD" id="cd00590">
    <property type="entry name" value="RRM_SF"/>
    <property type="match status" value="1"/>
</dbReference>
<reference evidence="3" key="1">
    <citation type="submission" date="2018-02" db="EMBL/GenBank/DDBJ databases">
        <authorList>
            <person name="Cohen D.B."/>
            <person name="Kent A.D."/>
        </authorList>
    </citation>
    <scope>NUCLEOTIDE SEQUENCE</scope>
</reference>
<dbReference type="GO" id="GO:0003723">
    <property type="term" value="F:RNA binding"/>
    <property type="evidence" value="ECO:0007669"/>
    <property type="project" value="UniProtKB-UniRule"/>
</dbReference>
<feature type="domain" description="RRM" evidence="2">
    <location>
        <begin position="19"/>
        <end position="102"/>
    </location>
</feature>